<sequence>MKLRLARHEDAQEIARIWHEGWGDGHRGNVPDALVVARTPESFGVRARQRIADTVVATVEDAVAGFVMVVEDEVEQVYVAREHRGTYVATALLAEAERLVAANGHERAWLAVVAGNARARRFYERNGWVDEGLFDHLAPSETGPIVVPAHRYVKPNTLRLHEPSPNAHQS</sequence>
<dbReference type="Gene3D" id="3.40.630.30">
    <property type="match status" value="1"/>
</dbReference>
<dbReference type="PANTHER" id="PTHR43420">
    <property type="entry name" value="ACETYLTRANSFERASE"/>
    <property type="match status" value="1"/>
</dbReference>
<protein>
    <submittedName>
        <fullName evidence="3">GNAT family N-acetyltransferase</fullName>
    </submittedName>
</protein>
<dbReference type="EMBL" id="VDLX02000011">
    <property type="protein sequence ID" value="KAB8191844.1"/>
    <property type="molecule type" value="Genomic_DNA"/>
</dbReference>
<reference evidence="3 4" key="1">
    <citation type="submission" date="2019-10" db="EMBL/GenBank/DDBJ databases">
        <title>Nonomuraea sp. nov., isolated from Phyllanthus amarus.</title>
        <authorList>
            <person name="Klykleung N."/>
            <person name="Tanasupawat S."/>
        </authorList>
    </citation>
    <scope>NUCLEOTIDE SEQUENCE [LARGE SCALE GENOMIC DNA]</scope>
    <source>
        <strain evidence="3 4">PA1-10</strain>
    </source>
</reference>
<dbReference type="InterPro" id="IPR016181">
    <property type="entry name" value="Acyl_CoA_acyltransferase"/>
</dbReference>
<evidence type="ECO:0000256" key="1">
    <source>
        <dbReference type="ARBA" id="ARBA00022679"/>
    </source>
</evidence>
<name>A0A5C4W4A8_9ACTN</name>
<dbReference type="AlphaFoldDB" id="A0A5C4W4A8"/>
<dbReference type="RefSeq" id="WP_139633639.1">
    <property type="nucleotide sequence ID" value="NZ_VDLX02000011.1"/>
</dbReference>
<evidence type="ECO:0000313" key="3">
    <source>
        <dbReference type="EMBL" id="KAB8191844.1"/>
    </source>
</evidence>
<dbReference type="GO" id="GO:0016747">
    <property type="term" value="F:acyltransferase activity, transferring groups other than amino-acyl groups"/>
    <property type="evidence" value="ECO:0007669"/>
    <property type="project" value="InterPro"/>
</dbReference>
<keyword evidence="2" id="KW-0012">Acyltransferase</keyword>
<dbReference type="InterPro" id="IPR050680">
    <property type="entry name" value="YpeA/RimI_acetyltransf"/>
</dbReference>
<dbReference type="OrthoDB" id="5243635at2"/>
<evidence type="ECO:0000256" key="2">
    <source>
        <dbReference type="ARBA" id="ARBA00023315"/>
    </source>
</evidence>
<comment type="caution">
    <text evidence="3">The sequence shown here is derived from an EMBL/GenBank/DDBJ whole genome shotgun (WGS) entry which is preliminary data.</text>
</comment>
<dbReference type="Pfam" id="PF00583">
    <property type="entry name" value="Acetyltransf_1"/>
    <property type="match status" value="1"/>
</dbReference>
<keyword evidence="4" id="KW-1185">Reference proteome</keyword>
<dbReference type="InterPro" id="IPR000182">
    <property type="entry name" value="GNAT_dom"/>
</dbReference>
<accession>A0A5C4W4A8</accession>
<gene>
    <name evidence="3" type="ORF">FH608_028215</name>
</gene>
<evidence type="ECO:0000313" key="4">
    <source>
        <dbReference type="Proteomes" id="UP000312512"/>
    </source>
</evidence>
<dbReference type="SUPFAM" id="SSF55729">
    <property type="entry name" value="Acyl-CoA N-acyltransferases (Nat)"/>
    <property type="match status" value="1"/>
</dbReference>
<organism evidence="3 4">
    <name type="scientific">Nonomuraea phyllanthi</name>
    <dbReference type="NCBI Taxonomy" id="2219224"/>
    <lineage>
        <taxon>Bacteria</taxon>
        <taxon>Bacillati</taxon>
        <taxon>Actinomycetota</taxon>
        <taxon>Actinomycetes</taxon>
        <taxon>Streptosporangiales</taxon>
        <taxon>Streptosporangiaceae</taxon>
        <taxon>Nonomuraea</taxon>
    </lineage>
</organism>
<dbReference type="PROSITE" id="PS51186">
    <property type="entry name" value="GNAT"/>
    <property type="match status" value="1"/>
</dbReference>
<dbReference type="CDD" id="cd04301">
    <property type="entry name" value="NAT_SF"/>
    <property type="match status" value="1"/>
</dbReference>
<proteinExistence type="predicted"/>
<dbReference type="Proteomes" id="UP000312512">
    <property type="component" value="Unassembled WGS sequence"/>
</dbReference>
<keyword evidence="1 3" id="KW-0808">Transferase</keyword>